<protein>
    <submittedName>
        <fullName evidence="2">Uncharacterized protein</fullName>
    </submittedName>
</protein>
<dbReference type="EMBL" id="PKIW01000029">
    <property type="protein sequence ID" value="PLT11098.1"/>
    <property type="molecule type" value="Genomic_DNA"/>
</dbReference>
<name>A0A2N5KXZ0_9LACO</name>
<keyword evidence="1" id="KW-1133">Transmembrane helix</keyword>
<dbReference type="Proteomes" id="UP000235119">
    <property type="component" value="Unassembled WGS sequence"/>
</dbReference>
<keyword evidence="1" id="KW-0472">Membrane</keyword>
<accession>A0A2N5KXZ0</accession>
<evidence type="ECO:0000313" key="3">
    <source>
        <dbReference type="Proteomes" id="UP000235119"/>
    </source>
</evidence>
<gene>
    <name evidence="2" type="ORF">CYJ79_06825</name>
</gene>
<dbReference type="AlphaFoldDB" id="A0A2N5KXZ0"/>
<organism evidence="2 3">
    <name type="scientific">Lactobacillus crispatus</name>
    <dbReference type="NCBI Taxonomy" id="47770"/>
    <lineage>
        <taxon>Bacteria</taxon>
        <taxon>Bacillati</taxon>
        <taxon>Bacillota</taxon>
        <taxon>Bacilli</taxon>
        <taxon>Lactobacillales</taxon>
        <taxon>Lactobacillaceae</taxon>
        <taxon>Lactobacillus</taxon>
    </lineage>
</organism>
<feature type="transmembrane region" description="Helical" evidence="1">
    <location>
        <begin position="9"/>
        <end position="29"/>
    </location>
</feature>
<evidence type="ECO:0000313" key="2">
    <source>
        <dbReference type="EMBL" id="PLT11098.1"/>
    </source>
</evidence>
<proteinExistence type="predicted"/>
<comment type="caution">
    <text evidence="2">The sequence shown here is derived from an EMBL/GenBank/DDBJ whole genome shotgun (WGS) entry which is preliminary data.</text>
</comment>
<keyword evidence="1" id="KW-0812">Transmembrane</keyword>
<evidence type="ECO:0000256" key="1">
    <source>
        <dbReference type="SAM" id="Phobius"/>
    </source>
</evidence>
<sequence length="130" mass="15087">MKYLKIPRLINSILITLLSIYPLLTIFIIEGEVHTIPAIVVAQLTFWLLVLLIISSYFLTKINIYFVTLLSILNITLNLILSFVFLKLNLTDLANPNQVYVYLPLVLVFYMFGVSLFTLKFGYQLFLPYF</sequence>
<reference evidence="2 3" key="1">
    <citation type="submission" date="2017-12" db="EMBL/GenBank/DDBJ databases">
        <title>Phylogenetic diversity of female urinary microbiome.</title>
        <authorList>
            <person name="Thomas-White K."/>
            <person name="Wolfe A.J."/>
        </authorList>
    </citation>
    <scope>NUCLEOTIDE SEQUENCE [LARGE SCALE GENOMIC DNA]</scope>
    <source>
        <strain evidence="2 3">UMB0085</strain>
    </source>
</reference>
<feature type="transmembrane region" description="Helical" evidence="1">
    <location>
        <begin position="66"/>
        <end position="88"/>
    </location>
</feature>
<feature type="transmembrane region" description="Helical" evidence="1">
    <location>
        <begin position="35"/>
        <end position="59"/>
    </location>
</feature>
<feature type="transmembrane region" description="Helical" evidence="1">
    <location>
        <begin position="100"/>
        <end position="119"/>
    </location>
</feature>